<evidence type="ECO:0000313" key="2">
    <source>
        <dbReference type="EMBL" id="GAA0176400.1"/>
    </source>
</evidence>
<sequence>MISTKKLIKMAKKWLKFVVTNKKRISFHRENANGDECATTTTTLSSSLKARKGYFTRIRLHNLSDQIKRGATGDVHKALLSTVAISRCSIASLHQEMRHVHLLVY</sequence>
<dbReference type="Proteomes" id="UP001454036">
    <property type="component" value="Unassembled WGS sequence"/>
</dbReference>
<organism evidence="2 3">
    <name type="scientific">Lithospermum erythrorhizon</name>
    <name type="common">Purple gromwell</name>
    <name type="synonym">Lithospermum officinale var. erythrorhizon</name>
    <dbReference type="NCBI Taxonomy" id="34254"/>
    <lineage>
        <taxon>Eukaryota</taxon>
        <taxon>Viridiplantae</taxon>
        <taxon>Streptophyta</taxon>
        <taxon>Embryophyta</taxon>
        <taxon>Tracheophyta</taxon>
        <taxon>Spermatophyta</taxon>
        <taxon>Magnoliopsida</taxon>
        <taxon>eudicotyledons</taxon>
        <taxon>Gunneridae</taxon>
        <taxon>Pentapetalae</taxon>
        <taxon>asterids</taxon>
        <taxon>lamiids</taxon>
        <taxon>Boraginales</taxon>
        <taxon>Boraginaceae</taxon>
        <taxon>Boraginoideae</taxon>
        <taxon>Lithospermeae</taxon>
        <taxon>Lithospermum</taxon>
    </lineage>
</organism>
<gene>
    <name evidence="2" type="ORF">LIER_29402</name>
</gene>
<dbReference type="PANTHER" id="PTHR31175">
    <property type="entry name" value="AUXIN-RESPONSIVE FAMILY PROTEIN"/>
    <property type="match status" value="1"/>
</dbReference>
<dbReference type="AlphaFoldDB" id="A0AAV3RKS9"/>
<dbReference type="GO" id="GO:0009733">
    <property type="term" value="P:response to auxin"/>
    <property type="evidence" value="ECO:0007669"/>
    <property type="project" value="InterPro"/>
</dbReference>
<evidence type="ECO:0000256" key="1">
    <source>
        <dbReference type="ARBA" id="ARBA00006974"/>
    </source>
</evidence>
<proteinExistence type="inferred from homology"/>
<keyword evidence="3" id="KW-1185">Reference proteome</keyword>
<comment type="caution">
    <text evidence="2">The sequence shown here is derived from an EMBL/GenBank/DDBJ whole genome shotgun (WGS) entry which is preliminary data.</text>
</comment>
<accession>A0AAV3RKS9</accession>
<reference evidence="2 3" key="1">
    <citation type="submission" date="2024-01" db="EMBL/GenBank/DDBJ databases">
        <title>The complete chloroplast genome sequence of Lithospermum erythrorhizon: insights into the phylogenetic relationship among Boraginaceae species and the maternal lineages of purple gromwells.</title>
        <authorList>
            <person name="Okada T."/>
            <person name="Watanabe K."/>
        </authorList>
    </citation>
    <scope>NUCLEOTIDE SEQUENCE [LARGE SCALE GENOMIC DNA]</scope>
</reference>
<dbReference type="InterPro" id="IPR003676">
    <property type="entry name" value="SAUR_fam"/>
</dbReference>
<evidence type="ECO:0000313" key="3">
    <source>
        <dbReference type="Proteomes" id="UP001454036"/>
    </source>
</evidence>
<dbReference type="EMBL" id="BAABME010010114">
    <property type="protein sequence ID" value="GAA0176400.1"/>
    <property type="molecule type" value="Genomic_DNA"/>
</dbReference>
<protein>
    <submittedName>
        <fullName evidence="2">Uncharacterized protein</fullName>
    </submittedName>
</protein>
<dbReference type="PANTHER" id="PTHR31175:SF93">
    <property type="entry name" value="AUXIN-RESPONSIVE PROTEIN SAUR68-LIKE"/>
    <property type="match status" value="1"/>
</dbReference>
<name>A0AAV3RKS9_LITER</name>
<comment type="similarity">
    <text evidence="1">Belongs to the ARG7 family.</text>
</comment>